<dbReference type="Gene3D" id="2.160.20.10">
    <property type="entry name" value="Single-stranded right-handed beta-helix, Pectin lyase-like"/>
    <property type="match status" value="2"/>
</dbReference>
<feature type="domain" description="Right handed beta helix" evidence="3">
    <location>
        <begin position="194"/>
        <end position="365"/>
    </location>
</feature>
<accession>A0A512M4L9</accession>
<evidence type="ECO:0000313" key="4">
    <source>
        <dbReference type="EMBL" id="GEP41675.1"/>
    </source>
</evidence>
<comment type="caution">
    <text evidence="4">The sequence shown here is derived from an EMBL/GenBank/DDBJ whole genome shotgun (WGS) entry which is preliminary data.</text>
</comment>
<proteinExistence type="predicted"/>
<feature type="signal peptide" evidence="2">
    <location>
        <begin position="1"/>
        <end position="24"/>
    </location>
</feature>
<keyword evidence="5" id="KW-1185">Reference proteome</keyword>
<evidence type="ECO:0000313" key="5">
    <source>
        <dbReference type="Proteomes" id="UP000321577"/>
    </source>
</evidence>
<dbReference type="SMART" id="SM00710">
    <property type="entry name" value="PbH1"/>
    <property type="match status" value="6"/>
</dbReference>
<evidence type="ECO:0000259" key="3">
    <source>
        <dbReference type="Pfam" id="PF13229"/>
    </source>
</evidence>
<evidence type="ECO:0000256" key="1">
    <source>
        <dbReference type="SAM" id="MobiDB-lite"/>
    </source>
</evidence>
<dbReference type="InterPro" id="IPR012334">
    <property type="entry name" value="Pectin_lyas_fold"/>
</dbReference>
<dbReference type="Proteomes" id="UP000321577">
    <property type="component" value="Unassembled WGS sequence"/>
</dbReference>
<evidence type="ECO:0000256" key="2">
    <source>
        <dbReference type="SAM" id="SignalP"/>
    </source>
</evidence>
<reference evidence="4 5" key="1">
    <citation type="submission" date="2019-07" db="EMBL/GenBank/DDBJ databases">
        <title>Whole genome shotgun sequence of Brevifollis gellanilyticus NBRC 108608.</title>
        <authorList>
            <person name="Hosoyama A."/>
            <person name="Uohara A."/>
            <person name="Ohji S."/>
            <person name="Ichikawa N."/>
        </authorList>
    </citation>
    <scope>NUCLEOTIDE SEQUENCE [LARGE SCALE GENOMIC DNA]</scope>
    <source>
        <strain evidence="4 5">NBRC 108608</strain>
    </source>
</reference>
<dbReference type="AlphaFoldDB" id="A0A512M4L9"/>
<sequence>MLTMSPDSRISAISILLLSLTAQAADIQVQPSPSGKPLAEAIAAAAAGDTLTLQPGIYNERVRVDKKLTLQGKPGAILDGSSSLKVEWSAAPDMPGVFIAKSDKRPEGLLVDEKFIAEIRFDRADEKGDWHWQTLLTKGTPLTSFKQVRALWMYHPKEKQIYVRFENDASPATLKMSAILSDKALIEIAAEGVIVEGLTFAAGVDDVRLTEGAKDCIVRRCKITSYEGGGMVITGGASNCTIEDCDITRGAFEEWRASEENRRENYEIWRIHKDVGKYDRVGIELNGAGTHNRILRNHFDRVFDGICLGDYRAESLDKELPSPDHGRGTEIAENVIENTRDSGMELGVGCVDVNVHHNTLRHTHGGLRFKVPRIGPVYIHHNRLIEGTPFNIWFSMDASPAEGYIYHNTIEGGADAALVYSSFNNKSRTFATPKWHVVNNLAIGVKDGFFDQRKGTPPRDFTDKNNINTTDASAAVDAGIDLSTYRNGKPLPGCEPGYFKSKAPDAGMDER</sequence>
<dbReference type="Pfam" id="PF13229">
    <property type="entry name" value="Beta_helix"/>
    <property type="match status" value="1"/>
</dbReference>
<feature type="chain" id="PRO_5022089029" description="Right handed beta helix domain-containing protein" evidence="2">
    <location>
        <begin position="25"/>
        <end position="511"/>
    </location>
</feature>
<dbReference type="SUPFAM" id="SSF51126">
    <property type="entry name" value="Pectin lyase-like"/>
    <property type="match status" value="1"/>
</dbReference>
<name>A0A512M4L9_9BACT</name>
<feature type="region of interest" description="Disordered" evidence="1">
    <location>
        <begin position="487"/>
        <end position="511"/>
    </location>
</feature>
<keyword evidence="2" id="KW-0732">Signal</keyword>
<gene>
    <name evidence="4" type="ORF">BGE01nite_09660</name>
</gene>
<dbReference type="InterPro" id="IPR039448">
    <property type="entry name" value="Beta_helix"/>
</dbReference>
<dbReference type="EMBL" id="BKAG01000004">
    <property type="protein sequence ID" value="GEP41675.1"/>
    <property type="molecule type" value="Genomic_DNA"/>
</dbReference>
<dbReference type="InterPro" id="IPR006626">
    <property type="entry name" value="PbH1"/>
</dbReference>
<dbReference type="InterPro" id="IPR011050">
    <property type="entry name" value="Pectin_lyase_fold/virulence"/>
</dbReference>
<protein>
    <recommendedName>
        <fullName evidence="3">Right handed beta helix domain-containing protein</fullName>
    </recommendedName>
</protein>
<organism evidence="4 5">
    <name type="scientific">Brevifollis gellanilyticus</name>
    <dbReference type="NCBI Taxonomy" id="748831"/>
    <lineage>
        <taxon>Bacteria</taxon>
        <taxon>Pseudomonadati</taxon>
        <taxon>Verrucomicrobiota</taxon>
        <taxon>Verrucomicrobiia</taxon>
        <taxon>Verrucomicrobiales</taxon>
        <taxon>Verrucomicrobiaceae</taxon>
    </lineage>
</organism>